<evidence type="ECO:0000256" key="11">
    <source>
        <dbReference type="RuleBase" id="RU000488"/>
    </source>
</evidence>
<feature type="compositionally biased region" description="Low complexity" evidence="12">
    <location>
        <begin position="26"/>
        <end position="36"/>
    </location>
</feature>
<feature type="compositionally biased region" description="Low complexity" evidence="12">
    <location>
        <begin position="59"/>
        <end position="87"/>
    </location>
</feature>
<evidence type="ECO:0000256" key="6">
    <source>
        <dbReference type="ARBA" id="ARBA00022792"/>
    </source>
</evidence>
<dbReference type="FunFam" id="1.50.40.10:FF:000029">
    <property type="entry name" value="Solute carrier family 25 member 28"/>
    <property type="match status" value="1"/>
</dbReference>
<evidence type="ECO:0000256" key="9">
    <source>
        <dbReference type="ARBA" id="ARBA00023136"/>
    </source>
</evidence>
<accession>A0A5E8B382</accession>
<keyword evidence="5" id="KW-0677">Repeat</keyword>
<keyword evidence="14" id="KW-1185">Reference proteome</keyword>
<name>A0A5E8B382_9ASCO</name>
<evidence type="ECO:0000256" key="4">
    <source>
        <dbReference type="ARBA" id="ARBA00022692"/>
    </source>
</evidence>
<dbReference type="InterPro" id="IPR018108">
    <property type="entry name" value="MCP_transmembrane"/>
</dbReference>
<keyword evidence="4 10" id="KW-0812">Transmembrane</keyword>
<dbReference type="PROSITE" id="PS50920">
    <property type="entry name" value="SOLCAR"/>
    <property type="match status" value="3"/>
</dbReference>
<evidence type="ECO:0000256" key="8">
    <source>
        <dbReference type="ARBA" id="ARBA00023128"/>
    </source>
</evidence>
<dbReference type="PANTHER" id="PTHR45758:SF4">
    <property type="entry name" value="MITOFERRIN-1"/>
    <property type="match status" value="1"/>
</dbReference>
<dbReference type="SUPFAM" id="SSF103506">
    <property type="entry name" value="Mitochondrial carrier"/>
    <property type="match status" value="1"/>
</dbReference>
<dbReference type="InterPro" id="IPR023395">
    <property type="entry name" value="MCP_dom_sf"/>
</dbReference>
<dbReference type="Proteomes" id="UP000398389">
    <property type="component" value="Unassembled WGS sequence"/>
</dbReference>
<comment type="subcellular location">
    <subcellularLocation>
        <location evidence="1">Mitochondrion inner membrane</location>
        <topology evidence="1">Multi-pass membrane protein</topology>
    </subcellularLocation>
</comment>
<dbReference type="PRINTS" id="PR00926">
    <property type="entry name" value="MITOCARRIER"/>
</dbReference>
<dbReference type="Gene3D" id="1.50.40.10">
    <property type="entry name" value="Mitochondrial carrier domain"/>
    <property type="match status" value="1"/>
</dbReference>
<proteinExistence type="inferred from homology"/>
<evidence type="ECO:0000256" key="3">
    <source>
        <dbReference type="ARBA" id="ARBA00022448"/>
    </source>
</evidence>
<dbReference type="EMBL" id="CABVLU010000001">
    <property type="protein sequence ID" value="VVT45926.1"/>
    <property type="molecule type" value="Genomic_DNA"/>
</dbReference>
<comment type="similarity">
    <text evidence="2 11">Belongs to the mitochondrial carrier (TC 2.A.29) family.</text>
</comment>
<keyword evidence="7" id="KW-1133">Transmembrane helix</keyword>
<evidence type="ECO:0000313" key="14">
    <source>
        <dbReference type="Proteomes" id="UP000398389"/>
    </source>
</evidence>
<dbReference type="Pfam" id="PF00153">
    <property type="entry name" value="Mito_carr"/>
    <property type="match status" value="3"/>
</dbReference>
<gene>
    <name evidence="13" type="ORF">SAPINGB_P000960</name>
</gene>
<reference evidence="13 14" key="1">
    <citation type="submission" date="2019-09" db="EMBL/GenBank/DDBJ databases">
        <authorList>
            <person name="Brejova B."/>
        </authorList>
    </citation>
    <scope>NUCLEOTIDE SEQUENCE [LARGE SCALE GENOMIC DNA]</scope>
</reference>
<evidence type="ECO:0000256" key="10">
    <source>
        <dbReference type="PROSITE-ProRule" id="PRU00282"/>
    </source>
</evidence>
<keyword evidence="6" id="KW-0999">Mitochondrion inner membrane</keyword>
<dbReference type="GO" id="GO:0048250">
    <property type="term" value="P:iron import into the mitochondrion"/>
    <property type="evidence" value="ECO:0007669"/>
    <property type="project" value="TreeGrafter"/>
</dbReference>
<dbReference type="InterPro" id="IPR002067">
    <property type="entry name" value="MCP"/>
</dbReference>
<feature type="repeat" description="Solcar" evidence="10">
    <location>
        <begin position="213"/>
        <end position="297"/>
    </location>
</feature>
<dbReference type="RefSeq" id="XP_031851574.1">
    <property type="nucleotide sequence ID" value="XM_031995683.1"/>
</dbReference>
<feature type="compositionally biased region" description="Low complexity" evidence="12">
    <location>
        <begin position="7"/>
        <end position="16"/>
    </location>
</feature>
<feature type="repeat" description="Solcar" evidence="10">
    <location>
        <begin position="304"/>
        <end position="396"/>
    </location>
</feature>
<keyword evidence="8" id="KW-0496">Mitochondrion</keyword>
<dbReference type="GeneID" id="43579783"/>
<feature type="region of interest" description="Disordered" evidence="12">
    <location>
        <begin position="1"/>
        <end position="90"/>
    </location>
</feature>
<sequence length="413" mass="42741">MTVHTLSATPGTAPGHAGPPPPSSGPPTSAAAPPTHLEMVSAPGAGSSSVPTGATAGDSGSNSSSSSGSSGGSNNNSSSSNNSNNNGPEGLAQALEHAVQHTFEEEEEYEYEALPENTSLAANLIAGAAAGIMEHTVMYPVDAIKTRMQVASTKEIYSGIVSAVSRISATEGAFSLWRGMTSVIMGAGPAHAVYFAVFESVKSSLGGDSASGNNPLVSAAAGASATISSDALMNPFDVVKQRMQINSAKYPSVISCIRQTYNAEGLKAFYVSYPTTLVMNIPFAACNFSVYDTVSHMLNPERRYDPLGHCVAGGIAGAAAAAITTPLDVVKTLLQTKGLHASSESASKINSFFDGVRYIYQNHGAKGFLRGLKPRIVANMPSTAICWTSYEMAKFYLYKTDMIKGSSSSSSAF</sequence>
<dbReference type="GO" id="GO:0005743">
    <property type="term" value="C:mitochondrial inner membrane"/>
    <property type="evidence" value="ECO:0007669"/>
    <property type="project" value="UniProtKB-SubCell"/>
</dbReference>
<dbReference type="PANTHER" id="PTHR45758">
    <property type="entry name" value="MITOFERRIN-1-RELATED"/>
    <property type="match status" value="1"/>
</dbReference>
<evidence type="ECO:0000256" key="2">
    <source>
        <dbReference type="ARBA" id="ARBA00006375"/>
    </source>
</evidence>
<keyword evidence="9 10" id="KW-0472">Membrane</keyword>
<dbReference type="OrthoDB" id="43906at2759"/>
<evidence type="ECO:0000313" key="13">
    <source>
        <dbReference type="EMBL" id="VVT45926.1"/>
    </source>
</evidence>
<keyword evidence="3 11" id="KW-0813">Transport</keyword>
<organism evidence="13 14">
    <name type="scientific">Magnusiomyces paraingens</name>
    <dbReference type="NCBI Taxonomy" id="2606893"/>
    <lineage>
        <taxon>Eukaryota</taxon>
        <taxon>Fungi</taxon>
        <taxon>Dikarya</taxon>
        <taxon>Ascomycota</taxon>
        <taxon>Saccharomycotina</taxon>
        <taxon>Dipodascomycetes</taxon>
        <taxon>Dipodascales</taxon>
        <taxon>Dipodascaceae</taxon>
        <taxon>Magnusiomyces</taxon>
    </lineage>
</organism>
<evidence type="ECO:0000256" key="12">
    <source>
        <dbReference type="SAM" id="MobiDB-lite"/>
    </source>
</evidence>
<protein>
    <submittedName>
        <fullName evidence="13">Uncharacterized protein</fullName>
    </submittedName>
</protein>
<evidence type="ECO:0000256" key="7">
    <source>
        <dbReference type="ARBA" id="ARBA00022989"/>
    </source>
</evidence>
<evidence type="ECO:0000256" key="1">
    <source>
        <dbReference type="ARBA" id="ARBA00004448"/>
    </source>
</evidence>
<dbReference type="GO" id="GO:0015093">
    <property type="term" value="F:ferrous iron transmembrane transporter activity"/>
    <property type="evidence" value="ECO:0007669"/>
    <property type="project" value="TreeGrafter"/>
</dbReference>
<dbReference type="AlphaFoldDB" id="A0A5E8B382"/>
<evidence type="ECO:0000256" key="5">
    <source>
        <dbReference type="ARBA" id="ARBA00022737"/>
    </source>
</evidence>
<feature type="repeat" description="Solcar" evidence="10">
    <location>
        <begin position="118"/>
        <end position="204"/>
    </location>
</feature>